<dbReference type="PANTHER" id="PTHR31100:SF14">
    <property type="entry name" value="AT-HOOK MOTIF NUCLEAR-LOCALIZED PROTEIN 15"/>
    <property type="match status" value="1"/>
</dbReference>
<protein>
    <recommendedName>
        <fullName evidence="3">PPC domain-containing protein</fullName>
    </recommendedName>
</protein>
<comment type="caution">
    <text evidence="4">The sequence shown here is derived from an EMBL/GenBank/DDBJ whole genome shotgun (WGS) entry which is preliminary data.</text>
</comment>
<evidence type="ECO:0000313" key="4">
    <source>
        <dbReference type="EMBL" id="KAF8402966.1"/>
    </source>
</evidence>
<sequence length="401" mass="43561">MFRPLKDNRNFDCLSYAHNQNERTRIFDCLSYAHNQKVRNYRTLNPTTVLAVSGELDLSQSISINRKEEEEDARVLQVEDLANRWWTGNVPMRGVDQVSSAPSLHLRNTEDDHGGLGSLGPRREQELMDNITATNSSRSNTNSNPNPNPNAVNQNPEDDDSRDKDRETEDQNPGHEIGEPGSGRRSRGRPPGSKNKPKPPLIITRESPNALRSHVFEISSGSDIAESVAAFARRRQLGVCILSGSGIVTNVTLRQPTAPGSVITLHGRFEILSLSGSFLPAQSPPYATGLTVYLAGLQGQVVGGSVAGALVASGPVMVIAATFTNSAYERLPLEDEPAGEEMQLRQTARVNSGTSDVSASQSHGLPDPSSLPVYNLAPNLLPNGQMPHDVFWAPPPRPPPY</sequence>
<feature type="region of interest" description="Disordered" evidence="2">
    <location>
        <begin position="347"/>
        <end position="371"/>
    </location>
</feature>
<feature type="domain" description="PPC" evidence="3">
    <location>
        <begin position="208"/>
        <end position="346"/>
    </location>
</feature>
<dbReference type="InterPro" id="IPR014476">
    <property type="entry name" value="AHL15-29"/>
</dbReference>
<gene>
    <name evidence="4" type="ORF">HHK36_011059</name>
</gene>
<dbReference type="OMA" id="HNQNERT"/>
<dbReference type="CDD" id="cd11378">
    <property type="entry name" value="DUF296"/>
    <property type="match status" value="1"/>
</dbReference>
<dbReference type="Pfam" id="PF03479">
    <property type="entry name" value="PCC"/>
    <property type="match status" value="1"/>
</dbReference>
<keyword evidence="5" id="KW-1185">Reference proteome</keyword>
<organism evidence="4 5">
    <name type="scientific">Tetracentron sinense</name>
    <name type="common">Spur-leaf</name>
    <dbReference type="NCBI Taxonomy" id="13715"/>
    <lineage>
        <taxon>Eukaryota</taxon>
        <taxon>Viridiplantae</taxon>
        <taxon>Streptophyta</taxon>
        <taxon>Embryophyta</taxon>
        <taxon>Tracheophyta</taxon>
        <taxon>Spermatophyta</taxon>
        <taxon>Magnoliopsida</taxon>
        <taxon>Trochodendrales</taxon>
        <taxon>Trochodendraceae</taxon>
        <taxon>Tetracentron</taxon>
    </lineage>
</organism>
<evidence type="ECO:0000256" key="2">
    <source>
        <dbReference type="SAM" id="MobiDB-lite"/>
    </source>
</evidence>
<feature type="region of interest" description="Disordered" evidence="2">
    <location>
        <begin position="134"/>
        <end position="207"/>
    </location>
</feature>
<dbReference type="PANTHER" id="PTHR31100">
    <property type="entry name" value="AT-HOOK MOTIF NUCLEAR-LOCALIZED PROTEIN 15"/>
    <property type="match status" value="1"/>
</dbReference>
<dbReference type="Proteomes" id="UP000655225">
    <property type="component" value="Unassembled WGS sequence"/>
</dbReference>
<feature type="compositionally biased region" description="Low complexity" evidence="2">
    <location>
        <begin position="135"/>
        <end position="155"/>
    </location>
</feature>
<dbReference type="EMBL" id="JABCRI010000007">
    <property type="protein sequence ID" value="KAF8402966.1"/>
    <property type="molecule type" value="Genomic_DNA"/>
</dbReference>
<accession>A0A834ZFI1</accession>
<dbReference type="PROSITE" id="PS51742">
    <property type="entry name" value="PPC"/>
    <property type="match status" value="1"/>
</dbReference>
<dbReference type="SUPFAM" id="SSF117856">
    <property type="entry name" value="AF0104/ALDC/Ptd012-like"/>
    <property type="match status" value="1"/>
</dbReference>
<dbReference type="AlphaFoldDB" id="A0A834ZFI1"/>
<evidence type="ECO:0000259" key="3">
    <source>
        <dbReference type="PROSITE" id="PS51742"/>
    </source>
</evidence>
<evidence type="ECO:0000313" key="5">
    <source>
        <dbReference type="Proteomes" id="UP000655225"/>
    </source>
</evidence>
<evidence type="ECO:0000256" key="1">
    <source>
        <dbReference type="ARBA" id="ARBA00004123"/>
    </source>
</evidence>
<dbReference type="InterPro" id="IPR005175">
    <property type="entry name" value="PPC_dom"/>
</dbReference>
<name>A0A834ZFI1_TETSI</name>
<dbReference type="Gene3D" id="3.30.1330.80">
    <property type="entry name" value="Hypothetical protein, similar to alpha- acetolactate decarboxylase, domain 2"/>
    <property type="match status" value="1"/>
</dbReference>
<feature type="compositionally biased region" description="Basic and acidic residues" evidence="2">
    <location>
        <begin position="161"/>
        <end position="178"/>
    </location>
</feature>
<dbReference type="GO" id="GO:0005634">
    <property type="term" value="C:nucleus"/>
    <property type="evidence" value="ECO:0007669"/>
    <property type="project" value="UniProtKB-SubCell"/>
</dbReference>
<feature type="compositionally biased region" description="Polar residues" evidence="2">
    <location>
        <begin position="347"/>
        <end position="363"/>
    </location>
</feature>
<proteinExistence type="predicted"/>
<reference evidence="4 5" key="1">
    <citation type="submission" date="2020-04" db="EMBL/GenBank/DDBJ databases">
        <title>Plant Genome Project.</title>
        <authorList>
            <person name="Zhang R.-G."/>
        </authorList>
    </citation>
    <scope>NUCLEOTIDE SEQUENCE [LARGE SCALE GENOMIC DNA]</scope>
    <source>
        <strain evidence="4">YNK0</strain>
        <tissue evidence="4">Leaf</tissue>
    </source>
</reference>
<dbReference type="OrthoDB" id="781434at2759"/>
<dbReference type="GO" id="GO:0003700">
    <property type="term" value="F:DNA-binding transcription factor activity"/>
    <property type="evidence" value="ECO:0007669"/>
    <property type="project" value="TreeGrafter"/>
</dbReference>
<dbReference type="GO" id="GO:0003680">
    <property type="term" value="F:minor groove of adenine-thymine-rich DNA binding"/>
    <property type="evidence" value="ECO:0007669"/>
    <property type="project" value="InterPro"/>
</dbReference>
<dbReference type="FunFam" id="3.30.1330.80:FF:000001">
    <property type="entry name" value="AT-hook motif nuclear-localized protein"/>
    <property type="match status" value="1"/>
</dbReference>
<comment type="subcellular location">
    <subcellularLocation>
        <location evidence="1">Nucleus</location>
    </subcellularLocation>
</comment>